<dbReference type="OrthoDB" id="9797653at2"/>
<dbReference type="Pfam" id="PF02515">
    <property type="entry name" value="CoA_transf_3"/>
    <property type="match status" value="1"/>
</dbReference>
<accession>A0A2U1K3I5</accession>
<dbReference type="InterPro" id="IPR003673">
    <property type="entry name" value="CoA-Trfase_fam_III"/>
</dbReference>
<dbReference type="PANTHER" id="PTHR48207:SF4">
    <property type="entry name" value="BLL6097 PROTEIN"/>
    <property type="match status" value="1"/>
</dbReference>
<reference evidence="2 3" key="1">
    <citation type="submission" date="2018-04" db="EMBL/GenBank/DDBJ databases">
        <title>Camelliibacillus theae gen. nov., sp. nov., isolated from Pu'er tea.</title>
        <authorList>
            <person name="Niu L."/>
        </authorList>
    </citation>
    <scope>NUCLEOTIDE SEQUENCE [LARGE SCALE GENOMIC DNA]</scope>
    <source>
        <strain evidence="2 3">T8</strain>
    </source>
</reference>
<dbReference type="InterPro" id="IPR044855">
    <property type="entry name" value="CoA-Trfase_III_dom3_sf"/>
</dbReference>
<dbReference type="Gene3D" id="3.40.50.10540">
    <property type="entry name" value="Crotonobetainyl-coa:carnitine coa-transferase, domain 1"/>
    <property type="match status" value="1"/>
</dbReference>
<organism evidence="2 3">
    <name type="scientific">Pueribacillus theae</name>
    <dbReference type="NCBI Taxonomy" id="2171751"/>
    <lineage>
        <taxon>Bacteria</taxon>
        <taxon>Bacillati</taxon>
        <taxon>Bacillota</taxon>
        <taxon>Bacilli</taxon>
        <taxon>Bacillales</taxon>
        <taxon>Bacillaceae</taxon>
        <taxon>Pueribacillus</taxon>
    </lineage>
</organism>
<evidence type="ECO:0000313" key="3">
    <source>
        <dbReference type="Proteomes" id="UP000245998"/>
    </source>
</evidence>
<keyword evidence="3" id="KW-1185">Reference proteome</keyword>
<dbReference type="GO" id="GO:0008410">
    <property type="term" value="F:CoA-transferase activity"/>
    <property type="evidence" value="ECO:0007669"/>
    <property type="project" value="TreeGrafter"/>
</dbReference>
<dbReference type="Proteomes" id="UP000245998">
    <property type="component" value="Unassembled WGS sequence"/>
</dbReference>
<proteinExistence type="predicted"/>
<sequence length="382" mass="42800">MNGPLSGLRVIDLTSVLMGPYCTQILGDMGADVIKIENGKGDSTRYLGPARNEGMSGTFLHAGRNKRSLVLDLKQEKGKKALFKLIESADVFVHSMRHQAIEKLGFSYEEVVKVNPAIIYCGGYGFSKQGPYASKPAYDDMIQGASGLAAAQSKTSGKPQYMATVLADKASGLMMANAILAAAYYREKTGEGQYIEVPMFETIASFTLLEHMYGATFDPPIGSSLYPRLTSKYRKPYETKDGFISVIVYNDKQWKNFFEISGYPGLSEDERFQDLASRTNYIDELYQLLEKVILTKKTEEWLEIFEKADIPAMPMNTPEDLLDDPHLNAINFFEKMNHPSEGDYWNMSFPATFSKTPVKLNHFAPRLGEHSKEILREIGFSE</sequence>
<protein>
    <submittedName>
        <fullName evidence="2">CoA transferase</fullName>
    </submittedName>
</protein>
<keyword evidence="1 2" id="KW-0808">Transferase</keyword>
<comment type="caution">
    <text evidence="2">The sequence shown here is derived from an EMBL/GenBank/DDBJ whole genome shotgun (WGS) entry which is preliminary data.</text>
</comment>
<dbReference type="InterPro" id="IPR050483">
    <property type="entry name" value="CoA-transferase_III_domain"/>
</dbReference>
<evidence type="ECO:0000256" key="1">
    <source>
        <dbReference type="ARBA" id="ARBA00022679"/>
    </source>
</evidence>
<dbReference type="Gene3D" id="3.30.1540.10">
    <property type="entry name" value="formyl-coa transferase, domain 3"/>
    <property type="match status" value="1"/>
</dbReference>
<dbReference type="EMBL" id="QCZG01000014">
    <property type="protein sequence ID" value="PWA11972.1"/>
    <property type="molecule type" value="Genomic_DNA"/>
</dbReference>
<dbReference type="AlphaFoldDB" id="A0A2U1K3I5"/>
<dbReference type="RefSeq" id="WP_116554472.1">
    <property type="nucleotide sequence ID" value="NZ_QCZG01000014.1"/>
</dbReference>
<dbReference type="InterPro" id="IPR023606">
    <property type="entry name" value="CoA-Trfase_III_dom_1_sf"/>
</dbReference>
<gene>
    <name evidence="2" type="ORF">DCC39_08545</name>
</gene>
<evidence type="ECO:0000313" key="2">
    <source>
        <dbReference type="EMBL" id="PWA11972.1"/>
    </source>
</evidence>
<name>A0A2U1K3I5_9BACI</name>
<dbReference type="PANTHER" id="PTHR48207">
    <property type="entry name" value="SUCCINATE--HYDROXYMETHYLGLUTARATE COA-TRANSFERASE"/>
    <property type="match status" value="1"/>
</dbReference>
<dbReference type="SUPFAM" id="SSF89796">
    <property type="entry name" value="CoA-transferase family III (CaiB/BaiF)"/>
    <property type="match status" value="1"/>
</dbReference>